<gene>
    <name evidence="1" type="ORF">PPG34_12170</name>
</gene>
<organism evidence="1 2">
    <name type="scientific">Candidatus Nitronereus thalassa</name>
    <dbReference type="NCBI Taxonomy" id="3020898"/>
    <lineage>
        <taxon>Bacteria</taxon>
        <taxon>Pseudomonadati</taxon>
        <taxon>Nitrospirota</taxon>
        <taxon>Nitrospiria</taxon>
        <taxon>Nitrospirales</taxon>
        <taxon>Nitrospiraceae</taxon>
        <taxon>Candidatus Nitronereus</taxon>
    </lineage>
</organism>
<evidence type="ECO:0000313" key="2">
    <source>
        <dbReference type="Proteomes" id="UP001250932"/>
    </source>
</evidence>
<comment type="caution">
    <text evidence="1">The sequence shown here is derived from an EMBL/GenBank/DDBJ whole genome shotgun (WGS) entry which is preliminary data.</text>
</comment>
<dbReference type="EMBL" id="JAQOUE010000001">
    <property type="protein sequence ID" value="MDT7043107.1"/>
    <property type="molecule type" value="Genomic_DNA"/>
</dbReference>
<proteinExistence type="predicted"/>
<dbReference type="RefSeq" id="WP_313833598.1">
    <property type="nucleotide sequence ID" value="NZ_JAQOUE010000001.1"/>
</dbReference>
<sequence length="286" mass="31542">MTLVISAVSNKGLYQVSDRRLMNWSGTTTLTDDATKTVRLDLQDGKALVSYAGIGRVRDLQISEWLKRILRGQKLKYLEFRNLLAEKATQKITPLEATLHEFVIVANVEGKPRFEVISSDRTGNYYNSGSARNGVFGTFAPPRIRSSVYFSGSGRDALSRQDKRVAVQAIKRRNLTSQQFEAVLVHLHLTAWKQQRNGSVSRDCICTHVDSQGGGWSHLHTSNGTSVYNLPSIMGGLPADDISKAIMKIVGPELSAAVREGRTPRSTIAEVQDALKGIELTPEDSL</sequence>
<evidence type="ECO:0000313" key="1">
    <source>
        <dbReference type="EMBL" id="MDT7043107.1"/>
    </source>
</evidence>
<name>A0ABU3K9M0_9BACT</name>
<keyword evidence="2" id="KW-1185">Reference proteome</keyword>
<dbReference type="Proteomes" id="UP001250932">
    <property type="component" value="Unassembled WGS sequence"/>
</dbReference>
<reference evidence="1 2" key="1">
    <citation type="journal article" date="2023" name="ISME J.">
        <title>Cultivation and genomic characterization of novel and ubiquitous marine nitrite-oxidizing bacteria from the Nitrospirales.</title>
        <authorList>
            <person name="Mueller A.J."/>
            <person name="Daebeler A."/>
            <person name="Herbold C.W."/>
            <person name="Kirkegaard R.H."/>
            <person name="Daims H."/>
        </authorList>
    </citation>
    <scope>NUCLEOTIDE SEQUENCE [LARGE SCALE GENOMIC DNA]</scope>
    <source>
        <strain evidence="1 2">EB</strain>
    </source>
</reference>
<protein>
    <submittedName>
        <fullName evidence="1">Uncharacterized protein</fullName>
    </submittedName>
</protein>
<accession>A0ABU3K9M0</accession>